<evidence type="ECO:0000256" key="8">
    <source>
        <dbReference type="ARBA" id="ARBA00022741"/>
    </source>
</evidence>
<dbReference type="GO" id="GO:0006909">
    <property type="term" value="P:phagocytosis"/>
    <property type="evidence" value="ECO:0007669"/>
    <property type="project" value="TreeGrafter"/>
</dbReference>
<protein>
    <recommendedName>
        <fullName evidence="3">receptor protein-tyrosine kinase</fullName>
        <ecNumber evidence="3">2.7.10.1</ecNumber>
    </recommendedName>
</protein>
<keyword evidence="16" id="KW-0325">Glycoprotein</keyword>
<dbReference type="InterPro" id="IPR008266">
    <property type="entry name" value="Tyr_kinase_AS"/>
</dbReference>
<dbReference type="InterPro" id="IPR050122">
    <property type="entry name" value="RTK"/>
</dbReference>
<name>A0AAJ7WNY9_PETMA</name>
<feature type="transmembrane region" description="Helical" evidence="21">
    <location>
        <begin position="453"/>
        <end position="476"/>
    </location>
</feature>
<keyword evidence="10 19" id="KW-0067">ATP-binding</keyword>
<dbReference type="GO" id="GO:0005886">
    <property type="term" value="C:plasma membrane"/>
    <property type="evidence" value="ECO:0007669"/>
    <property type="project" value="TreeGrafter"/>
</dbReference>
<feature type="region of interest" description="Disordered" evidence="20">
    <location>
        <begin position="960"/>
        <end position="1029"/>
    </location>
</feature>
<dbReference type="SUPFAM" id="SSF48726">
    <property type="entry name" value="Immunoglobulin"/>
    <property type="match status" value="2"/>
</dbReference>
<evidence type="ECO:0000256" key="10">
    <source>
        <dbReference type="ARBA" id="ARBA00022840"/>
    </source>
</evidence>
<dbReference type="SMART" id="SM00060">
    <property type="entry name" value="FN3"/>
    <property type="match status" value="2"/>
</dbReference>
<dbReference type="PROSITE" id="PS50011">
    <property type="entry name" value="PROTEIN_KINASE_DOM"/>
    <property type="match status" value="1"/>
</dbReference>
<feature type="compositionally biased region" description="Gly residues" evidence="20">
    <location>
        <begin position="883"/>
        <end position="897"/>
    </location>
</feature>
<keyword evidence="11 21" id="KW-1133">Transmembrane helix</keyword>
<dbReference type="InterPro" id="IPR017441">
    <property type="entry name" value="Protein_kinase_ATP_BS"/>
</dbReference>
<dbReference type="PROSITE" id="PS00109">
    <property type="entry name" value="PROTEIN_KINASE_TYR"/>
    <property type="match status" value="1"/>
</dbReference>
<dbReference type="InterPro" id="IPR007110">
    <property type="entry name" value="Ig-like_dom"/>
</dbReference>
<evidence type="ECO:0000256" key="18">
    <source>
        <dbReference type="ARBA" id="ARBA00051243"/>
    </source>
</evidence>
<keyword evidence="4" id="KW-0597">Phosphoprotein</keyword>
<dbReference type="SMART" id="SM00408">
    <property type="entry name" value="IGc2"/>
    <property type="match status" value="2"/>
</dbReference>
<dbReference type="InterPro" id="IPR000719">
    <property type="entry name" value="Prot_kinase_dom"/>
</dbReference>
<dbReference type="RefSeq" id="XP_032804457.1">
    <property type="nucleotide sequence ID" value="XM_032948566.1"/>
</dbReference>
<evidence type="ECO:0000313" key="27">
    <source>
        <dbReference type="RefSeq" id="XP_032804457.1"/>
    </source>
</evidence>
<dbReference type="Gene3D" id="3.30.200.20">
    <property type="entry name" value="Phosphorylase Kinase, domain 1"/>
    <property type="match status" value="1"/>
</dbReference>
<dbReference type="PRINTS" id="PR00109">
    <property type="entry name" value="TYRKINASE"/>
</dbReference>
<accession>A0AAJ7WNY9</accession>
<keyword evidence="6 21" id="KW-0812">Transmembrane</keyword>
<evidence type="ECO:0000256" key="21">
    <source>
        <dbReference type="SAM" id="Phobius"/>
    </source>
</evidence>
<evidence type="ECO:0000256" key="7">
    <source>
        <dbReference type="ARBA" id="ARBA00022737"/>
    </source>
</evidence>
<sequence>MMTAEMAMTAGSVLARVTAVACVLLMCALGARPTEGLVFSESPRNVTVAVGSEVTLSCLVKSPGHPPIRWLHNGENLPEGKLGAHFSTHDYAVSSVERQHVQLKSSLKITSVQRALVGRYQCVAGESGEEELSDEGWLMVEGLPSFTQEPRETSVLSGEPFNLTCVAVGPPEPVVIAWYRDGNDRLDVGHAASPAVLLVNAGITSTTTYSCHASNGKGTSVSRPARVNVKALPDPPLALSVSATTAHSVQLSWSLGFDGHSPVHSCRVQFAEEAAADADDDAVGDKNVTSSEVEIAASSSSSQGLTLSGLAAMTGYSLRVACANEVGLSPWSAWIRCNTSEGVPSAAPTGLAMEFEKDMLTFRWDALDSELTNGVLLGYRLLCWYNDKHLVNLDVGRSTRAELNITDFVGGGGNYTARVLAYTGVGVGPQGPAVYISLPRTEATREPARPTSWTAIVVACVATVLLGLTVLALLVLRRRRQDTFFGNAFGPSQDSEQPLVRYHVKKSYSKKSMKATLQRLGISEELNLKLKDVMLDRRLLSLGKVLGEGEFGSVIEGKLKKHGDTEVKVAVKTMKMDICFRGDMDDFLSEAVRMMEFDHPNVIRLLGVCMSVDEQRRLPRPMVVLPFMRHGDLHSYLLRSRIGEIPVYVPMQMLVRFMVDVAHGMEYLSSRHFIHRDLAARNCMLHEDMTVCVADFGLSKKIYSGDYYRQGQISKMPVKWIAIESMADRLYTSKSDVWAFGVTMWEIVTWGKMPYPGIQNHEMYEYLLAGNRLKQPASCLNELYSIMWSCWLTEPGERPDFSSLRLSLEGLLEGLPRPGAKEDVLYANMEPSEAPGADGGAEGGTPGWHDVATLPAREADDKPARAPRKAAATATAAAAAAAAGGGGRAGGADGAAGGAPAPKPEAGAKARGADAFLADPGDVCDGAAPRSACFPVACAGGGVAHTVVAALVHSDAEERAASRRPAAAAAKALPPPPPPPLDLDRYTEPAFGKGEAPAGGAGGQPGGTEAAKPSLPSRGASVEEVAGDDYSLLMVEERDLVRTGNDVEEDVASKQQR</sequence>
<comment type="subcellular location">
    <subcellularLocation>
        <location evidence="1">Membrane</location>
        <topology evidence="1">Single-pass type I membrane protein</topology>
    </subcellularLocation>
</comment>
<dbReference type="CDD" id="cd00063">
    <property type="entry name" value="FN3"/>
    <property type="match status" value="2"/>
</dbReference>
<reference evidence="27" key="1">
    <citation type="submission" date="2025-08" db="UniProtKB">
        <authorList>
            <consortium name="RefSeq"/>
        </authorList>
    </citation>
    <scope>IDENTIFICATION</scope>
    <source>
        <tissue evidence="27">Sperm</tissue>
    </source>
</reference>
<dbReference type="InterPro" id="IPR020635">
    <property type="entry name" value="Tyr_kinase_cat_dom"/>
</dbReference>
<dbReference type="InterPro" id="IPR011009">
    <property type="entry name" value="Kinase-like_dom_sf"/>
</dbReference>
<dbReference type="SUPFAM" id="SSF49265">
    <property type="entry name" value="Fibronectin type III"/>
    <property type="match status" value="1"/>
</dbReference>
<dbReference type="SMART" id="SM00219">
    <property type="entry name" value="TyrKc"/>
    <property type="match status" value="1"/>
</dbReference>
<dbReference type="Pfam" id="PF00041">
    <property type="entry name" value="fn3"/>
    <property type="match status" value="1"/>
</dbReference>
<evidence type="ECO:0000259" key="25">
    <source>
        <dbReference type="PROSITE" id="PS50853"/>
    </source>
</evidence>
<keyword evidence="22" id="KW-0732">Signal</keyword>
<feature type="signal peptide" evidence="22">
    <location>
        <begin position="1"/>
        <end position="36"/>
    </location>
</feature>
<dbReference type="PANTHER" id="PTHR24416">
    <property type="entry name" value="TYROSINE-PROTEIN KINASE RECEPTOR"/>
    <property type="match status" value="1"/>
</dbReference>
<keyword evidence="13" id="KW-0829">Tyrosine-protein kinase</keyword>
<keyword evidence="7" id="KW-0677">Repeat</keyword>
<dbReference type="GO" id="GO:0007399">
    <property type="term" value="P:nervous system development"/>
    <property type="evidence" value="ECO:0007669"/>
    <property type="project" value="TreeGrafter"/>
</dbReference>
<evidence type="ECO:0000313" key="26">
    <source>
        <dbReference type="Proteomes" id="UP001318040"/>
    </source>
</evidence>
<evidence type="ECO:0000259" key="23">
    <source>
        <dbReference type="PROSITE" id="PS50011"/>
    </source>
</evidence>
<dbReference type="SMART" id="SM00409">
    <property type="entry name" value="IG"/>
    <property type="match status" value="2"/>
</dbReference>
<evidence type="ECO:0000256" key="17">
    <source>
        <dbReference type="ARBA" id="ARBA00023319"/>
    </source>
</evidence>
<dbReference type="InterPro" id="IPR036116">
    <property type="entry name" value="FN3_sf"/>
</dbReference>
<evidence type="ECO:0000256" key="11">
    <source>
        <dbReference type="ARBA" id="ARBA00022989"/>
    </source>
</evidence>
<keyword evidence="12 21" id="KW-0472">Membrane</keyword>
<feature type="domain" description="Fibronectin type-III" evidence="25">
    <location>
        <begin position="235"/>
        <end position="342"/>
    </location>
</feature>
<dbReference type="InterPro" id="IPR003598">
    <property type="entry name" value="Ig_sub2"/>
</dbReference>
<dbReference type="SUPFAM" id="SSF56112">
    <property type="entry name" value="Protein kinase-like (PK-like)"/>
    <property type="match status" value="1"/>
</dbReference>
<dbReference type="Proteomes" id="UP001318040">
    <property type="component" value="Chromosome 6"/>
</dbReference>
<feature type="region of interest" description="Disordered" evidence="20">
    <location>
        <begin position="883"/>
        <end position="911"/>
    </location>
</feature>
<keyword evidence="8 19" id="KW-0547">Nucleotide-binding</keyword>
<dbReference type="KEGG" id="pmrn:116939774"/>
<dbReference type="InterPro" id="IPR036179">
    <property type="entry name" value="Ig-like_dom_sf"/>
</dbReference>
<dbReference type="InterPro" id="IPR001245">
    <property type="entry name" value="Ser-Thr/Tyr_kinase_cat_dom"/>
</dbReference>
<feature type="domain" description="Protein kinase" evidence="23">
    <location>
        <begin position="540"/>
        <end position="812"/>
    </location>
</feature>
<evidence type="ECO:0000256" key="9">
    <source>
        <dbReference type="ARBA" id="ARBA00022777"/>
    </source>
</evidence>
<keyword evidence="17" id="KW-0393">Immunoglobulin domain</keyword>
<dbReference type="Gene3D" id="1.10.510.10">
    <property type="entry name" value="Transferase(Phosphotransferase) domain 1"/>
    <property type="match status" value="1"/>
</dbReference>
<feature type="domain" description="Ig-like" evidence="24">
    <location>
        <begin position="144"/>
        <end position="228"/>
    </location>
</feature>
<keyword evidence="5" id="KW-0808">Transferase</keyword>
<evidence type="ECO:0000256" key="6">
    <source>
        <dbReference type="ARBA" id="ARBA00022692"/>
    </source>
</evidence>
<dbReference type="GO" id="GO:0016477">
    <property type="term" value="P:cell migration"/>
    <property type="evidence" value="ECO:0007669"/>
    <property type="project" value="TreeGrafter"/>
</dbReference>
<evidence type="ECO:0000256" key="12">
    <source>
        <dbReference type="ARBA" id="ARBA00023136"/>
    </source>
</evidence>
<evidence type="ECO:0000256" key="20">
    <source>
        <dbReference type="SAM" id="MobiDB-lite"/>
    </source>
</evidence>
<dbReference type="InterPro" id="IPR003961">
    <property type="entry name" value="FN3_dom"/>
</dbReference>
<dbReference type="InterPro" id="IPR013783">
    <property type="entry name" value="Ig-like_fold"/>
</dbReference>
<dbReference type="Gene3D" id="2.60.40.10">
    <property type="entry name" value="Immunoglobulins"/>
    <property type="match status" value="4"/>
</dbReference>
<evidence type="ECO:0000256" key="2">
    <source>
        <dbReference type="ARBA" id="ARBA00006692"/>
    </source>
</evidence>
<dbReference type="FunFam" id="3.30.200.20:FF:000509">
    <property type="entry name" value="Tyrosine-protein kinase receptor UFO"/>
    <property type="match status" value="1"/>
</dbReference>
<dbReference type="GO" id="GO:0005524">
    <property type="term" value="F:ATP binding"/>
    <property type="evidence" value="ECO:0007669"/>
    <property type="project" value="UniProtKB-UniRule"/>
</dbReference>
<evidence type="ECO:0000256" key="22">
    <source>
        <dbReference type="SAM" id="SignalP"/>
    </source>
</evidence>
<keyword evidence="9" id="KW-0418">Kinase</keyword>
<dbReference type="GO" id="GO:0043235">
    <property type="term" value="C:receptor complex"/>
    <property type="evidence" value="ECO:0007669"/>
    <property type="project" value="TreeGrafter"/>
</dbReference>
<evidence type="ECO:0000256" key="16">
    <source>
        <dbReference type="ARBA" id="ARBA00023180"/>
    </source>
</evidence>
<evidence type="ECO:0000256" key="14">
    <source>
        <dbReference type="ARBA" id="ARBA00023157"/>
    </source>
</evidence>
<proteinExistence type="inferred from homology"/>
<evidence type="ECO:0000256" key="13">
    <source>
        <dbReference type="ARBA" id="ARBA00023137"/>
    </source>
</evidence>
<feature type="chain" id="PRO_5042552134" description="receptor protein-tyrosine kinase" evidence="22">
    <location>
        <begin position="37"/>
        <end position="1057"/>
    </location>
</feature>
<feature type="compositionally biased region" description="Gly residues" evidence="20">
    <location>
        <begin position="837"/>
        <end position="846"/>
    </location>
</feature>
<dbReference type="Pfam" id="PF13927">
    <property type="entry name" value="Ig_3"/>
    <property type="match status" value="2"/>
</dbReference>
<evidence type="ECO:0000256" key="19">
    <source>
        <dbReference type="PROSITE-ProRule" id="PRU10141"/>
    </source>
</evidence>
<dbReference type="FunFam" id="1.10.510.10:FF:000089">
    <property type="entry name" value="Tyrosine-protein kinase receptor TYRO3"/>
    <property type="match status" value="1"/>
</dbReference>
<evidence type="ECO:0000256" key="15">
    <source>
        <dbReference type="ARBA" id="ARBA00023170"/>
    </source>
</evidence>
<dbReference type="PROSITE" id="PS00107">
    <property type="entry name" value="PROTEIN_KINASE_ATP"/>
    <property type="match status" value="1"/>
</dbReference>
<keyword evidence="14" id="KW-1015">Disulfide bond</keyword>
<comment type="catalytic activity">
    <reaction evidence="18">
        <text>L-tyrosyl-[protein] + ATP = O-phospho-L-tyrosyl-[protein] + ADP + H(+)</text>
        <dbReference type="Rhea" id="RHEA:10596"/>
        <dbReference type="Rhea" id="RHEA-COMP:10136"/>
        <dbReference type="Rhea" id="RHEA-COMP:20101"/>
        <dbReference type="ChEBI" id="CHEBI:15378"/>
        <dbReference type="ChEBI" id="CHEBI:30616"/>
        <dbReference type="ChEBI" id="CHEBI:46858"/>
        <dbReference type="ChEBI" id="CHEBI:61978"/>
        <dbReference type="ChEBI" id="CHEBI:456216"/>
        <dbReference type="EC" id="2.7.10.1"/>
    </reaction>
</comment>
<feature type="binding site" evidence="19">
    <location>
        <position position="572"/>
    </location>
    <ligand>
        <name>ATP</name>
        <dbReference type="ChEBI" id="CHEBI:30616"/>
    </ligand>
</feature>
<evidence type="ECO:0000256" key="4">
    <source>
        <dbReference type="ARBA" id="ARBA00022553"/>
    </source>
</evidence>
<evidence type="ECO:0000259" key="24">
    <source>
        <dbReference type="PROSITE" id="PS50835"/>
    </source>
</evidence>
<organism evidence="26 27">
    <name type="scientific">Petromyzon marinus</name>
    <name type="common">Sea lamprey</name>
    <dbReference type="NCBI Taxonomy" id="7757"/>
    <lineage>
        <taxon>Eukaryota</taxon>
        <taxon>Metazoa</taxon>
        <taxon>Chordata</taxon>
        <taxon>Craniata</taxon>
        <taxon>Vertebrata</taxon>
        <taxon>Cyclostomata</taxon>
        <taxon>Hyperoartia</taxon>
        <taxon>Petromyzontiformes</taxon>
        <taxon>Petromyzontidae</taxon>
        <taxon>Petromyzon</taxon>
    </lineage>
</organism>
<dbReference type="Pfam" id="PF07714">
    <property type="entry name" value="PK_Tyr_Ser-Thr"/>
    <property type="match status" value="1"/>
</dbReference>
<feature type="domain" description="Ig-like" evidence="24">
    <location>
        <begin position="33"/>
        <end position="133"/>
    </location>
</feature>
<keyword evidence="26" id="KW-1185">Reference proteome</keyword>
<evidence type="ECO:0000256" key="3">
    <source>
        <dbReference type="ARBA" id="ARBA00011902"/>
    </source>
</evidence>
<evidence type="ECO:0000256" key="5">
    <source>
        <dbReference type="ARBA" id="ARBA00022679"/>
    </source>
</evidence>
<gene>
    <name evidence="27" type="primary">LOC116939774</name>
</gene>
<comment type="similarity">
    <text evidence="2">Belongs to the protein kinase superfamily. CAMK Ser/Thr protein kinase family.</text>
</comment>
<feature type="compositionally biased region" description="Gly residues" evidence="20">
    <location>
        <begin position="997"/>
        <end position="1006"/>
    </location>
</feature>
<feature type="region of interest" description="Disordered" evidence="20">
    <location>
        <begin position="830"/>
        <end position="851"/>
    </location>
</feature>
<dbReference type="PROSITE" id="PS50853">
    <property type="entry name" value="FN3"/>
    <property type="match status" value="2"/>
</dbReference>
<dbReference type="InterPro" id="IPR003599">
    <property type="entry name" value="Ig_sub"/>
</dbReference>
<dbReference type="PANTHER" id="PTHR24416:SF628">
    <property type="entry name" value="TYROSINE-PROTEIN KINASE MER-LIKE"/>
    <property type="match status" value="1"/>
</dbReference>
<dbReference type="AlphaFoldDB" id="A0AAJ7WNY9"/>
<dbReference type="EC" id="2.7.10.1" evidence="3"/>
<evidence type="ECO:0000256" key="1">
    <source>
        <dbReference type="ARBA" id="ARBA00004479"/>
    </source>
</evidence>
<keyword evidence="15" id="KW-0675">Receptor</keyword>
<feature type="domain" description="Fibronectin type-III" evidence="25">
    <location>
        <begin position="344"/>
        <end position="441"/>
    </location>
</feature>
<dbReference type="GO" id="GO:0004714">
    <property type="term" value="F:transmembrane receptor protein tyrosine kinase activity"/>
    <property type="evidence" value="ECO:0007669"/>
    <property type="project" value="UniProtKB-EC"/>
</dbReference>
<dbReference type="PROSITE" id="PS50835">
    <property type="entry name" value="IG_LIKE"/>
    <property type="match status" value="2"/>
</dbReference>
<dbReference type="GO" id="GO:0007169">
    <property type="term" value="P:cell surface receptor protein tyrosine kinase signaling pathway"/>
    <property type="evidence" value="ECO:0007669"/>
    <property type="project" value="TreeGrafter"/>
</dbReference>
<feature type="compositionally biased region" description="Low complexity" evidence="20">
    <location>
        <begin position="963"/>
        <end position="972"/>
    </location>
</feature>